<evidence type="ECO:0000256" key="1">
    <source>
        <dbReference type="ARBA" id="ARBA00022500"/>
    </source>
</evidence>
<dbReference type="SUPFAM" id="SSF64438">
    <property type="entry name" value="CNF1/YfiH-like putative cysteine hydrolases"/>
    <property type="match status" value="1"/>
</dbReference>
<dbReference type="CDD" id="cd16352">
    <property type="entry name" value="CheD"/>
    <property type="match status" value="1"/>
</dbReference>
<comment type="caution">
    <text evidence="4">The sequence shown here is derived from an EMBL/GenBank/DDBJ whole genome shotgun (WGS) entry which is preliminary data.</text>
</comment>
<keyword evidence="1 3" id="KW-0145">Chemotaxis</keyword>
<comment type="catalytic activity">
    <reaction evidence="3">
        <text>L-glutaminyl-[protein] + H2O = L-glutamyl-[protein] + NH4(+)</text>
        <dbReference type="Rhea" id="RHEA:16441"/>
        <dbReference type="Rhea" id="RHEA-COMP:10207"/>
        <dbReference type="Rhea" id="RHEA-COMP:10208"/>
        <dbReference type="ChEBI" id="CHEBI:15377"/>
        <dbReference type="ChEBI" id="CHEBI:28938"/>
        <dbReference type="ChEBI" id="CHEBI:29973"/>
        <dbReference type="ChEBI" id="CHEBI:30011"/>
        <dbReference type="EC" id="3.5.1.44"/>
    </reaction>
</comment>
<name>A0ABV3ZRB6_9BURK</name>
<comment type="function">
    <text evidence="3">Probably deamidates glutamine residues to glutamate on methyl-accepting chemotaxis receptors (MCPs), playing an important role in chemotaxis.</text>
</comment>
<dbReference type="Pfam" id="PF03975">
    <property type="entry name" value="CheD"/>
    <property type="match status" value="1"/>
</dbReference>
<gene>
    <name evidence="3 4" type="primary">cheD</name>
    <name evidence="4" type="ORF">AB6724_04290</name>
</gene>
<dbReference type="EC" id="3.5.1.44" evidence="3"/>
<organism evidence="4 5">
    <name type="scientific">Comamonas guangdongensis</name>
    <dbReference type="NCBI Taxonomy" id="510515"/>
    <lineage>
        <taxon>Bacteria</taxon>
        <taxon>Pseudomonadati</taxon>
        <taxon>Pseudomonadota</taxon>
        <taxon>Betaproteobacteria</taxon>
        <taxon>Burkholderiales</taxon>
        <taxon>Comamonadaceae</taxon>
        <taxon>Comamonas</taxon>
    </lineage>
</organism>
<reference evidence="4 5" key="1">
    <citation type="journal article" date="2013" name="Int. J. Syst. Evol. Microbiol.">
        <title>Comamonas guangdongensis sp. nov., isolated from subterranean forest sediment, and emended description of the genus Comamonas.</title>
        <authorList>
            <person name="Zhang J."/>
            <person name="Wang Y."/>
            <person name="Zhou S."/>
            <person name="Wu C."/>
            <person name="He J."/>
            <person name="Li F."/>
        </authorList>
    </citation>
    <scope>NUCLEOTIDE SEQUENCE [LARGE SCALE GENOMIC DNA]</scope>
    <source>
        <strain evidence="4 5">CCTCC AB2011133</strain>
    </source>
</reference>
<evidence type="ECO:0000256" key="2">
    <source>
        <dbReference type="ARBA" id="ARBA00022801"/>
    </source>
</evidence>
<keyword evidence="2 3" id="KW-0378">Hydrolase</keyword>
<dbReference type="NCBIfam" id="NF010013">
    <property type="entry name" value="PRK13487.1"/>
    <property type="match status" value="1"/>
</dbReference>
<accession>A0ABV3ZRB6</accession>
<keyword evidence="5" id="KW-1185">Reference proteome</keyword>
<dbReference type="Proteomes" id="UP001561046">
    <property type="component" value="Unassembled WGS sequence"/>
</dbReference>
<protein>
    <recommendedName>
        <fullName evidence="3">Probable chemoreceptor glutamine deamidase CheD</fullName>
        <ecNumber evidence="3">3.5.1.44</ecNumber>
    </recommendedName>
</protein>
<dbReference type="Gene3D" id="3.30.1330.200">
    <property type="match status" value="1"/>
</dbReference>
<evidence type="ECO:0000313" key="5">
    <source>
        <dbReference type="Proteomes" id="UP001561046"/>
    </source>
</evidence>
<dbReference type="GO" id="GO:0050568">
    <property type="term" value="F:protein-glutamine glutaminase activity"/>
    <property type="evidence" value="ECO:0007669"/>
    <property type="project" value="UniProtKB-EC"/>
</dbReference>
<dbReference type="PANTHER" id="PTHR35147:SF2">
    <property type="entry name" value="CHEMORECEPTOR GLUTAMINE DEAMIDASE CHED-RELATED"/>
    <property type="match status" value="1"/>
</dbReference>
<evidence type="ECO:0000313" key="4">
    <source>
        <dbReference type="EMBL" id="MEX8192056.1"/>
    </source>
</evidence>
<dbReference type="HAMAP" id="MF_01440">
    <property type="entry name" value="CheD"/>
    <property type="match status" value="1"/>
</dbReference>
<dbReference type="EMBL" id="JBFYGN010000004">
    <property type="protein sequence ID" value="MEX8192056.1"/>
    <property type="molecule type" value="Genomic_DNA"/>
</dbReference>
<dbReference type="PANTHER" id="PTHR35147">
    <property type="entry name" value="CHEMORECEPTOR GLUTAMINE DEAMIDASE CHED-RELATED"/>
    <property type="match status" value="1"/>
</dbReference>
<dbReference type="RefSeq" id="WP_369337277.1">
    <property type="nucleotide sequence ID" value="NZ_JBFYGN010000004.1"/>
</dbReference>
<comment type="similarity">
    <text evidence="3">Belongs to the CheD family.</text>
</comment>
<dbReference type="InterPro" id="IPR005659">
    <property type="entry name" value="Chemorcpt_Glu_NH3ase_CheD"/>
</dbReference>
<sequence length="242" mass="26532">MNLSAFGVGAGQERRRAARINSFTPADYPDPSAPAPASSLEQLKSQPRLAGEASFFYYDPHFQLNSAKVLPGEYFVSREDIAVVTVLGSCIAACLWDRNMRVGGMNHFMLPEGDSSDVSGRYGSYAMELLINEMLKQGARRESMQAKIFGGGQVMHNFTTMNVGERNTAFVTDYLQTERIPIVSQDVLDIYPRKVVFFPSSGKAMVKRLAHAHPETLEQQELARGSAAVVARNTAGGSVDLF</sequence>
<dbReference type="InterPro" id="IPR038592">
    <property type="entry name" value="CheD-like_sf"/>
</dbReference>
<evidence type="ECO:0000256" key="3">
    <source>
        <dbReference type="HAMAP-Rule" id="MF_01440"/>
    </source>
</evidence>
<dbReference type="InterPro" id="IPR011324">
    <property type="entry name" value="Cytotoxic_necrot_fac-like_cat"/>
</dbReference>
<proteinExistence type="inferred from homology"/>